<name>A0A1T4ZYW1_9FLAO</name>
<organism evidence="2 3">
    <name type="scientific">Maribacter arcticus</name>
    <dbReference type="NCBI Taxonomy" id="561365"/>
    <lineage>
        <taxon>Bacteria</taxon>
        <taxon>Pseudomonadati</taxon>
        <taxon>Bacteroidota</taxon>
        <taxon>Flavobacteriia</taxon>
        <taxon>Flavobacteriales</taxon>
        <taxon>Flavobacteriaceae</taxon>
        <taxon>Maribacter</taxon>
    </lineage>
</organism>
<dbReference type="AlphaFoldDB" id="A0A1T4ZYW1"/>
<protein>
    <submittedName>
        <fullName evidence="2">TonB-dependent Receptor Plug Domain</fullName>
    </submittedName>
</protein>
<dbReference type="InterPro" id="IPR037066">
    <property type="entry name" value="Plug_dom_sf"/>
</dbReference>
<dbReference type="OrthoDB" id="679547at2"/>
<evidence type="ECO:0000313" key="2">
    <source>
        <dbReference type="EMBL" id="SKB27563.1"/>
    </source>
</evidence>
<gene>
    <name evidence="2" type="ORF">SAMN05660866_00468</name>
</gene>
<feature type="domain" description="TonB-dependent receptor plug" evidence="1">
    <location>
        <begin position="576"/>
        <end position="669"/>
    </location>
</feature>
<dbReference type="EMBL" id="FUYL01000001">
    <property type="protein sequence ID" value="SKB27563.1"/>
    <property type="molecule type" value="Genomic_DNA"/>
</dbReference>
<dbReference type="SUPFAM" id="SSF56935">
    <property type="entry name" value="Porins"/>
    <property type="match status" value="1"/>
</dbReference>
<dbReference type="InterPro" id="IPR012910">
    <property type="entry name" value="Plug_dom"/>
</dbReference>
<dbReference type="Gene3D" id="2.170.130.10">
    <property type="entry name" value="TonB-dependent receptor, plug domain"/>
    <property type="match status" value="1"/>
</dbReference>
<proteinExistence type="predicted"/>
<dbReference type="STRING" id="561365.SAMN05660866_00468"/>
<reference evidence="3" key="1">
    <citation type="submission" date="2017-02" db="EMBL/GenBank/DDBJ databases">
        <authorList>
            <person name="Varghese N."/>
            <person name="Submissions S."/>
        </authorList>
    </citation>
    <scope>NUCLEOTIDE SEQUENCE [LARGE SCALE GENOMIC DNA]</scope>
    <source>
        <strain evidence="3">DSM 23546</strain>
    </source>
</reference>
<dbReference type="Proteomes" id="UP000190339">
    <property type="component" value="Unassembled WGS sequence"/>
</dbReference>
<dbReference type="RefSeq" id="WP_079510953.1">
    <property type="nucleotide sequence ID" value="NZ_FUYL01000001.1"/>
</dbReference>
<evidence type="ECO:0000259" key="1">
    <source>
        <dbReference type="Pfam" id="PF07715"/>
    </source>
</evidence>
<sequence>MVDGISHNGSEKSNVVYVELVDKQGIVVAQRKLFVDEVGASGDIEIDQNIAQGDYTLRSYTKYMLNEQEPVIYEKNIPIFVQQIGNTVSPDQIPVTQYLQGFEENMGKAVSGRPSIKFFPEGGHLVKGLPGTMGLEVLDEKGNGLALKGFIKDSKENIIETFESLEFGLGSVGFTPLPGVQYHASVILNGIEEKFPLPEALPNGYVLSLKNRKDHVLVQVSSTTQNGLEGTLLIGHLRGDMIFKRIGNANDNAAYATKIYTKELQDGVAQFTLFTPNGEPISERLIFIDNPENDTHLTISSPTTTYGMREKVELNMVLVDGKGAPLNGDFSMGIVSKNGSKGTASTNNIKSWLLLDSDLGGTIQNPDYFFADDAKERKFLLDALMLTHGWRRFVWKDMLSEKVDKTPDYAPEKGIMITGKTTRFGNPNKAKETVATLNLYDWPDLINSKQETNAQGAFSFGPFYFNDSIEATVEAYDSVPKWAYKRKNLSVLVDEQSPKLDSELGKTKRTDRQTIELSQEYLRDEYLKKVTDFNYDPKKVTRLDEVIVKEKKRMREEVLRKNNPRITNGPFTMTVYNDSIPGSEAMSAMDLVGRLPRVQVAGAYPNQYVNIPSMSMSTLFAWTGPLFLVDGVPTDQTFIQSMRANEVSYIDLVTGSDAAIFGSRGSNGVIALYTNDLYDPNEQNAEVYPGIVNFKIPGFYKAREFYKPNYIKESPEKPDYRTTLFWKPEITLDEEGKSAIDFFTGDKTGEYWVKVEGITEDGRPVNGFYDLAVVESN</sequence>
<keyword evidence="3" id="KW-1185">Reference proteome</keyword>
<evidence type="ECO:0000313" key="3">
    <source>
        <dbReference type="Proteomes" id="UP000190339"/>
    </source>
</evidence>
<dbReference type="Pfam" id="PF07715">
    <property type="entry name" value="Plug"/>
    <property type="match status" value="1"/>
</dbReference>
<keyword evidence="2" id="KW-0675">Receptor</keyword>
<accession>A0A1T4ZYW1</accession>